<feature type="domain" description="BTB" evidence="10">
    <location>
        <begin position="389"/>
        <end position="462"/>
    </location>
</feature>
<reference evidence="11" key="1">
    <citation type="submission" date="2020-06" db="EMBL/GenBank/DDBJ databases">
        <title>Draft genome of Bugula neritina, a colonial animal packing powerful symbionts and potential medicines.</title>
        <authorList>
            <person name="Rayko M."/>
        </authorList>
    </citation>
    <scope>NUCLEOTIDE SEQUENCE [LARGE SCALE GENOMIC DNA]</scope>
    <source>
        <strain evidence="11">Kwan_BN1</strain>
    </source>
</reference>
<dbReference type="NCBIfam" id="TIGR00231">
    <property type="entry name" value="small_GTP"/>
    <property type="match status" value="1"/>
</dbReference>
<evidence type="ECO:0000256" key="4">
    <source>
        <dbReference type="ARBA" id="ARBA00022481"/>
    </source>
</evidence>
<dbReference type="Gene3D" id="3.30.710.10">
    <property type="entry name" value="Potassium Channel Kv1.1, Chain A"/>
    <property type="match status" value="2"/>
</dbReference>
<keyword evidence="6" id="KW-0342">GTP-binding</keyword>
<dbReference type="SMART" id="SM00225">
    <property type="entry name" value="BTB"/>
    <property type="match status" value="2"/>
</dbReference>
<dbReference type="Pfam" id="PF00071">
    <property type="entry name" value="Ras"/>
    <property type="match status" value="1"/>
</dbReference>
<keyword evidence="3" id="KW-1003">Cell membrane</keyword>
<dbReference type="GO" id="GO:0005886">
    <property type="term" value="C:plasma membrane"/>
    <property type="evidence" value="ECO:0007669"/>
    <property type="project" value="UniProtKB-SubCell"/>
</dbReference>
<sequence length="594" mass="66915">MPTKNLKLVVVGDGGVGKSCLLISYTTNSFPSEYVPTVFDNFAIDKIVDGKNYNMGLWDVAGQEDYDRLRPLSYPGTDVFLVCFSLGDRDSYENITQIWIPELNRFCPGVPRVLVGCKTDLQSHCITKQEAMKAATDLHCVMYMESSSLQLKGLTELFDMAVKVAVVNMERLSSKTKRFKFLKKKKELHSPSNADLLIPPVMPPAGFAPEIEIETSTIGEDWLNLLNSATNADTRLILPNGERFYAHQTLLASASDVFRKALLIEPNKKKLKAEEKLFNHPAILKVDSSEAPKCTKVYLAKVVSSQAMKHALQFFYSGVVVFDKSPSDALLQDIRNLGELFSCPFLKQICDNLQSDDEDLNPSIGTYLCDVRAEQMKKLFFDPASDSDADLKFLFKSKEIYAHKCIVSARNATMAAMLDGRFAESNAVNVATVDMVHDNQIDSETFLAMLEYLYTGHAPLDKGVDPVSLLILADKYNITRLTNLCELYITKFVEQKCFKSIEKADVDVIGLLSMAQLYNAPQLVRWCLHFISTNYLPLSARPEWSQLSDANLQHIEEHRWPPLEYLEQVKEYEELCHGHSYHAKKRSGVTCLIM</sequence>
<evidence type="ECO:0000259" key="10">
    <source>
        <dbReference type="PROSITE" id="PS50097"/>
    </source>
</evidence>
<name>A0A7J7JHC6_BUGNE</name>
<dbReference type="InterPro" id="IPR011333">
    <property type="entry name" value="SKP1/BTB/POZ_sf"/>
</dbReference>
<dbReference type="SUPFAM" id="SSF54695">
    <property type="entry name" value="POZ domain"/>
    <property type="match status" value="2"/>
</dbReference>
<dbReference type="AlphaFoldDB" id="A0A7J7JHC6"/>
<dbReference type="InterPro" id="IPR027417">
    <property type="entry name" value="P-loop_NTPase"/>
</dbReference>
<keyword evidence="4" id="KW-0488">Methylation</keyword>
<keyword evidence="8" id="KW-0449">Lipoprotein</keyword>
<keyword evidence="12" id="KW-1185">Reference proteome</keyword>
<keyword evidence="7" id="KW-0472">Membrane</keyword>
<dbReference type="CDD" id="cd18499">
    <property type="entry name" value="BACK_RHOBTB"/>
    <property type="match status" value="1"/>
</dbReference>
<dbReference type="OrthoDB" id="10251809at2759"/>
<keyword evidence="9" id="KW-0636">Prenylation</keyword>
<dbReference type="SMART" id="SM00174">
    <property type="entry name" value="RHO"/>
    <property type="match status" value="1"/>
</dbReference>
<dbReference type="SUPFAM" id="SSF52540">
    <property type="entry name" value="P-loop containing nucleoside triphosphate hydrolases"/>
    <property type="match status" value="1"/>
</dbReference>
<dbReference type="InterPro" id="IPR005225">
    <property type="entry name" value="Small_GTP-bd"/>
</dbReference>
<gene>
    <name evidence="11" type="ORF">EB796_016711</name>
</gene>
<dbReference type="SMART" id="SM00173">
    <property type="entry name" value="RAS"/>
    <property type="match status" value="1"/>
</dbReference>
<evidence type="ECO:0000313" key="12">
    <source>
        <dbReference type="Proteomes" id="UP000593567"/>
    </source>
</evidence>
<dbReference type="SMART" id="SM00176">
    <property type="entry name" value="RAN"/>
    <property type="match status" value="1"/>
</dbReference>
<dbReference type="FunFam" id="3.40.50.300:FF:000983">
    <property type="entry name" value="Rho family GTPase"/>
    <property type="match status" value="1"/>
</dbReference>
<dbReference type="PROSITE" id="PS51420">
    <property type="entry name" value="RHO"/>
    <property type="match status" value="1"/>
</dbReference>
<feature type="domain" description="BTB" evidence="10">
    <location>
        <begin position="232"/>
        <end position="324"/>
    </location>
</feature>
<dbReference type="GO" id="GO:0005525">
    <property type="term" value="F:GTP binding"/>
    <property type="evidence" value="ECO:0007669"/>
    <property type="project" value="UniProtKB-KW"/>
</dbReference>
<evidence type="ECO:0000256" key="6">
    <source>
        <dbReference type="ARBA" id="ARBA00023134"/>
    </source>
</evidence>
<evidence type="ECO:0000256" key="5">
    <source>
        <dbReference type="ARBA" id="ARBA00022741"/>
    </source>
</evidence>
<comment type="caution">
    <text evidence="11">The sequence shown here is derived from an EMBL/GenBank/DDBJ whole genome shotgun (WGS) entry which is preliminary data.</text>
</comment>
<proteinExistence type="inferred from homology"/>
<dbReference type="SMART" id="SM00175">
    <property type="entry name" value="RAB"/>
    <property type="match status" value="1"/>
</dbReference>
<dbReference type="PROSITE" id="PS51421">
    <property type="entry name" value="RAS"/>
    <property type="match status" value="1"/>
</dbReference>
<accession>A0A7J7JHC6</accession>
<dbReference type="Proteomes" id="UP000593567">
    <property type="component" value="Unassembled WGS sequence"/>
</dbReference>
<dbReference type="GO" id="GO:0007264">
    <property type="term" value="P:small GTPase-mediated signal transduction"/>
    <property type="evidence" value="ECO:0007669"/>
    <property type="project" value="InterPro"/>
</dbReference>
<dbReference type="PRINTS" id="PR00449">
    <property type="entry name" value="RASTRNSFRMNG"/>
</dbReference>
<dbReference type="EMBL" id="VXIV02002506">
    <property type="protein sequence ID" value="KAF6024976.1"/>
    <property type="molecule type" value="Genomic_DNA"/>
</dbReference>
<dbReference type="InterPro" id="IPR001806">
    <property type="entry name" value="Small_GTPase"/>
</dbReference>
<dbReference type="PROSITE" id="PS50097">
    <property type="entry name" value="BTB"/>
    <property type="match status" value="2"/>
</dbReference>
<dbReference type="CDD" id="cd00157">
    <property type="entry name" value="Rho"/>
    <property type="match status" value="1"/>
</dbReference>
<dbReference type="Gene3D" id="3.40.50.300">
    <property type="entry name" value="P-loop containing nucleotide triphosphate hydrolases"/>
    <property type="match status" value="1"/>
</dbReference>
<dbReference type="PANTHER" id="PTHR24072">
    <property type="entry name" value="RHO FAMILY GTPASE"/>
    <property type="match status" value="1"/>
</dbReference>
<dbReference type="Pfam" id="PF00651">
    <property type="entry name" value="BTB"/>
    <property type="match status" value="2"/>
</dbReference>
<dbReference type="GO" id="GO:0003924">
    <property type="term" value="F:GTPase activity"/>
    <property type="evidence" value="ECO:0007669"/>
    <property type="project" value="InterPro"/>
</dbReference>
<protein>
    <recommendedName>
        <fullName evidence="10">BTB domain-containing protein</fullName>
    </recommendedName>
</protein>
<dbReference type="PROSITE" id="PS51419">
    <property type="entry name" value="RAB"/>
    <property type="match status" value="1"/>
</dbReference>
<keyword evidence="5" id="KW-0547">Nucleotide-binding</keyword>
<evidence type="ECO:0000256" key="8">
    <source>
        <dbReference type="ARBA" id="ARBA00023288"/>
    </source>
</evidence>
<evidence type="ECO:0000256" key="7">
    <source>
        <dbReference type="ARBA" id="ARBA00023136"/>
    </source>
</evidence>
<organism evidence="11 12">
    <name type="scientific">Bugula neritina</name>
    <name type="common">Brown bryozoan</name>
    <name type="synonym">Sertularia neritina</name>
    <dbReference type="NCBI Taxonomy" id="10212"/>
    <lineage>
        <taxon>Eukaryota</taxon>
        <taxon>Metazoa</taxon>
        <taxon>Spiralia</taxon>
        <taxon>Lophotrochozoa</taxon>
        <taxon>Bryozoa</taxon>
        <taxon>Gymnolaemata</taxon>
        <taxon>Cheilostomatida</taxon>
        <taxon>Flustrina</taxon>
        <taxon>Buguloidea</taxon>
        <taxon>Bugulidae</taxon>
        <taxon>Bugula</taxon>
    </lineage>
</organism>
<evidence type="ECO:0000256" key="3">
    <source>
        <dbReference type="ARBA" id="ARBA00022475"/>
    </source>
</evidence>
<dbReference type="InterPro" id="IPR000210">
    <property type="entry name" value="BTB/POZ_dom"/>
</dbReference>
<dbReference type="InterPro" id="IPR003578">
    <property type="entry name" value="Small_GTPase_Rho"/>
</dbReference>
<comment type="subcellular location">
    <subcellularLocation>
        <location evidence="1">Cell membrane</location>
        <topology evidence="1">Lipid-anchor</topology>
        <orientation evidence="1">Cytoplasmic side</orientation>
    </subcellularLocation>
</comment>
<evidence type="ECO:0000256" key="2">
    <source>
        <dbReference type="ARBA" id="ARBA00010142"/>
    </source>
</evidence>
<evidence type="ECO:0000256" key="9">
    <source>
        <dbReference type="ARBA" id="ARBA00023289"/>
    </source>
</evidence>
<evidence type="ECO:0000256" key="1">
    <source>
        <dbReference type="ARBA" id="ARBA00004342"/>
    </source>
</evidence>
<comment type="similarity">
    <text evidence="2">Belongs to the small GTPase superfamily. Rho family.</text>
</comment>
<evidence type="ECO:0000313" key="11">
    <source>
        <dbReference type="EMBL" id="KAF6024976.1"/>
    </source>
</evidence>